<comment type="caution">
    <text evidence="2">The sequence shown here is derived from an EMBL/GenBank/DDBJ whole genome shotgun (WGS) entry which is preliminary data.</text>
</comment>
<keyword evidence="1" id="KW-1133">Transmembrane helix</keyword>
<organism evidence="2 3">
    <name type="scientific">Pythium insidiosum</name>
    <name type="common">Pythiosis disease agent</name>
    <dbReference type="NCBI Taxonomy" id="114742"/>
    <lineage>
        <taxon>Eukaryota</taxon>
        <taxon>Sar</taxon>
        <taxon>Stramenopiles</taxon>
        <taxon>Oomycota</taxon>
        <taxon>Peronosporomycetes</taxon>
        <taxon>Pythiales</taxon>
        <taxon>Pythiaceae</taxon>
        <taxon>Pythium</taxon>
    </lineage>
</organism>
<dbReference type="Proteomes" id="UP001209570">
    <property type="component" value="Unassembled WGS sequence"/>
</dbReference>
<name>A0AAD5LXY0_PYTIN</name>
<evidence type="ECO:0000256" key="1">
    <source>
        <dbReference type="SAM" id="Phobius"/>
    </source>
</evidence>
<dbReference type="EMBL" id="JAKCXM010006872">
    <property type="protein sequence ID" value="KAJ0388729.1"/>
    <property type="molecule type" value="Genomic_DNA"/>
</dbReference>
<gene>
    <name evidence="2" type="ORF">P43SY_010660</name>
</gene>
<keyword evidence="1" id="KW-0472">Membrane</keyword>
<feature type="transmembrane region" description="Helical" evidence="1">
    <location>
        <begin position="6"/>
        <end position="26"/>
    </location>
</feature>
<keyword evidence="1" id="KW-0812">Transmembrane</keyword>
<reference evidence="2" key="1">
    <citation type="submission" date="2021-12" db="EMBL/GenBank/DDBJ databases">
        <title>Prjna785345.</title>
        <authorList>
            <person name="Rujirawat T."/>
            <person name="Krajaejun T."/>
        </authorList>
    </citation>
    <scope>NUCLEOTIDE SEQUENCE</scope>
    <source>
        <strain evidence="2">Pi057C3</strain>
    </source>
</reference>
<proteinExistence type="predicted"/>
<keyword evidence="3" id="KW-1185">Reference proteome</keyword>
<evidence type="ECO:0000313" key="2">
    <source>
        <dbReference type="EMBL" id="KAJ0388729.1"/>
    </source>
</evidence>
<protein>
    <submittedName>
        <fullName evidence="2">Uncharacterized protein</fullName>
    </submittedName>
</protein>
<evidence type="ECO:0000313" key="3">
    <source>
        <dbReference type="Proteomes" id="UP001209570"/>
    </source>
</evidence>
<dbReference type="AlphaFoldDB" id="A0AAD5LXY0"/>
<sequence length="91" mass="10011">MELLESAFVFVVGLVVLGGVVALGVVSAHDISPEWRTLAWSLSPMLLLPLAWIAVMHAWERHLVPTDPAMTPRGPPFRRDPAVRMRKVASS</sequence>
<accession>A0AAD5LXY0</accession>
<feature type="transmembrane region" description="Helical" evidence="1">
    <location>
        <begin position="38"/>
        <end position="59"/>
    </location>
</feature>